<sequence length="74" mass="8909">MIELVWDAPFIRILKKWKKRHPDLIANFHSRLKLFESTVMTPNLKRFHFPLDFDAYLSIIIPSYSILQGFIPHR</sequence>
<evidence type="ECO:0000313" key="2">
    <source>
        <dbReference type="Proteomes" id="UP000722750"/>
    </source>
</evidence>
<protein>
    <submittedName>
        <fullName evidence="1">Uncharacterized protein</fullName>
    </submittedName>
</protein>
<evidence type="ECO:0000313" key="1">
    <source>
        <dbReference type="EMBL" id="MBS1258305.1"/>
    </source>
</evidence>
<gene>
    <name evidence="1" type="ORF">MAG551_01362</name>
</gene>
<dbReference type="EMBL" id="JAANXD010000057">
    <property type="protein sequence ID" value="MBS1258305.1"/>
    <property type="molecule type" value="Genomic_DNA"/>
</dbReference>
<reference evidence="1" key="1">
    <citation type="journal article" date="2021" name="ISME J.">
        <title>Fine-scale metabolic discontinuity in a stratified prokaryote microbiome of a Red Sea deep halocline.</title>
        <authorList>
            <person name="Michoud G."/>
            <person name="Ngugi D.K."/>
            <person name="Barozzi A."/>
            <person name="Merlino G."/>
            <person name="Calleja M.L."/>
            <person name="Delgado-Huertas A."/>
            <person name="Moran X.A.G."/>
            <person name="Daffonchio D."/>
        </authorList>
    </citation>
    <scope>NUCLEOTIDE SEQUENCE</scope>
    <source>
        <strain evidence="1">SuakinDeep_MAG55_1</strain>
    </source>
</reference>
<organism evidence="1 2">
    <name type="scientific">Candidatus Scalindua arabica</name>
    <dbReference type="NCBI Taxonomy" id="1127984"/>
    <lineage>
        <taxon>Bacteria</taxon>
        <taxon>Pseudomonadati</taxon>
        <taxon>Planctomycetota</taxon>
        <taxon>Candidatus Brocadiia</taxon>
        <taxon>Candidatus Brocadiales</taxon>
        <taxon>Candidatus Scalinduaceae</taxon>
        <taxon>Candidatus Scalindua</taxon>
    </lineage>
</organism>
<dbReference type="Proteomes" id="UP000722750">
    <property type="component" value="Unassembled WGS sequence"/>
</dbReference>
<proteinExistence type="predicted"/>
<name>A0A941W2C5_9BACT</name>
<dbReference type="AlphaFoldDB" id="A0A941W2C5"/>
<comment type="caution">
    <text evidence="1">The sequence shown here is derived from an EMBL/GenBank/DDBJ whole genome shotgun (WGS) entry which is preliminary data.</text>
</comment>
<accession>A0A941W2C5</accession>